<feature type="domain" description="NHR" evidence="7">
    <location>
        <begin position="31"/>
        <end position="185"/>
    </location>
</feature>
<evidence type="ECO:0000259" key="6">
    <source>
        <dbReference type="PROSITE" id="PS50089"/>
    </source>
</evidence>
<evidence type="ECO:0000256" key="2">
    <source>
        <dbReference type="ARBA" id="ARBA00022737"/>
    </source>
</evidence>
<organism evidence="8 9">
    <name type="scientific">Blomia tropicalis</name>
    <name type="common">Mite</name>
    <dbReference type="NCBI Taxonomy" id="40697"/>
    <lineage>
        <taxon>Eukaryota</taxon>
        <taxon>Metazoa</taxon>
        <taxon>Ecdysozoa</taxon>
        <taxon>Arthropoda</taxon>
        <taxon>Chelicerata</taxon>
        <taxon>Arachnida</taxon>
        <taxon>Acari</taxon>
        <taxon>Acariformes</taxon>
        <taxon>Sarcoptiformes</taxon>
        <taxon>Astigmata</taxon>
        <taxon>Glycyphagoidea</taxon>
        <taxon>Echimyopodidae</taxon>
        <taxon>Blomia</taxon>
    </lineage>
</organism>
<dbReference type="Gene3D" id="2.60.120.920">
    <property type="match status" value="2"/>
</dbReference>
<dbReference type="GO" id="GO:0061630">
    <property type="term" value="F:ubiquitin protein ligase activity"/>
    <property type="evidence" value="ECO:0007669"/>
    <property type="project" value="TreeGrafter"/>
</dbReference>
<name>A0A9Q0MBB7_BLOTA</name>
<evidence type="ECO:0000313" key="9">
    <source>
        <dbReference type="Proteomes" id="UP001142055"/>
    </source>
</evidence>
<feature type="domain" description="RING-type" evidence="6">
    <location>
        <begin position="501"/>
        <end position="540"/>
    </location>
</feature>
<keyword evidence="9" id="KW-1185">Reference proteome</keyword>
<comment type="caution">
    <text evidence="8">The sequence shown here is derived from an EMBL/GenBank/DDBJ whole genome shotgun (WGS) entry which is preliminary data.</text>
</comment>
<dbReference type="InterPro" id="IPR001841">
    <property type="entry name" value="Znf_RING"/>
</dbReference>
<feature type="domain" description="NHR" evidence="7">
    <location>
        <begin position="235"/>
        <end position="390"/>
    </location>
</feature>
<dbReference type="GO" id="GO:0008270">
    <property type="term" value="F:zinc ion binding"/>
    <property type="evidence" value="ECO:0007669"/>
    <property type="project" value="UniProtKB-KW"/>
</dbReference>
<dbReference type="Gene3D" id="3.30.40.10">
    <property type="entry name" value="Zinc/RING finger domain, C3HC4 (zinc finger)"/>
    <property type="match status" value="1"/>
</dbReference>
<dbReference type="PANTHER" id="PTHR12429">
    <property type="entry name" value="NEURALIZED"/>
    <property type="match status" value="1"/>
</dbReference>
<sequence length="552" mass="62539">MKLLKKIRRMAHSSSSATTPRQNNGTNNLPPITFHPVHGENIRLSENGTVATRVGSFCKGICFSNRPIRVNERVCIRFLDMSSLWSGLLRFGFTTKDPATFRNSLPKYACPDLTNSGHTYAKALPERYALKGNVLHFYVTSTGNVHFGINGEEKGIILSNVRMNGPVWALIDCYGNTNKIQSVDSRHQLNNNGNYQINNNFHMPRLYSSVSMIDLPDILSREPSPQIYSDKCLEPIQFHRTRGCNVRLSSNKCIAERNNNYYSQGYVFSHRSLSVGEKMVVQVLKTDEIYTGSLAFGLTSCDPSHINLTDLPDDAHQLLDRPEYWVVVKDVANSPMAGDEIAFSITESGEVQMIKNRQRPVTLMHVDISQRLWPFFDLYGSTLKVRLLGTELVERCRPMSNGQRSLMATMLSPNVVQHHKSQSSIYLPTKRTTPSQYNTISANHYTKSNETSKRSNVECHYNINNKTNLYATVEKHSNQSNKLKQSSDSSNNSMNSIGKECLVCYEQPINSVLYMCGHVCMCYECSIKQWRTSGHCPICRAPIRDVIRTYWS</sequence>
<keyword evidence="4" id="KW-0862">Zinc</keyword>
<dbReference type="PANTHER" id="PTHR12429:SF6">
    <property type="entry name" value="PROTEIN NEURALIZED"/>
    <property type="match status" value="1"/>
</dbReference>
<protein>
    <recommendedName>
        <fullName evidence="10">Neuralized</fullName>
    </recommendedName>
</protein>
<dbReference type="InterPro" id="IPR013083">
    <property type="entry name" value="Znf_RING/FYVE/PHD"/>
</dbReference>
<evidence type="ECO:0000256" key="5">
    <source>
        <dbReference type="PROSITE-ProRule" id="PRU00175"/>
    </source>
</evidence>
<dbReference type="OrthoDB" id="6078042at2759"/>
<reference evidence="8" key="1">
    <citation type="submission" date="2022-12" db="EMBL/GenBank/DDBJ databases">
        <title>Genome assemblies of Blomia tropicalis.</title>
        <authorList>
            <person name="Cui Y."/>
        </authorList>
    </citation>
    <scope>NUCLEOTIDE SEQUENCE</scope>
    <source>
        <tissue evidence="8">Adult mites</tissue>
    </source>
</reference>
<evidence type="ECO:0008006" key="10">
    <source>
        <dbReference type="Google" id="ProtNLM"/>
    </source>
</evidence>
<evidence type="ECO:0000256" key="3">
    <source>
        <dbReference type="ARBA" id="ARBA00022771"/>
    </source>
</evidence>
<keyword evidence="1" id="KW-0479">Metal-binding</keyword>
<evidence type="ECO:0000256" key="4">
    <source>
        <dbReference type="ARBA" id="ARBA00022833"/>
    </source>
</evidence>
<gene>
    <name evidence="8" type="ORF">RDWZM_001039</name>
</gene>
<dbReference type="CDD" id="cd16647">
    <property type="entry name" value="mRING-HC-C3HC5_NEU1"/>
    <property type="match status" value="1"/>
</dbReference>
<keyword evidence="3 5" id="KW-0863">Zinc-finger</keyword>
<proteinExistence type="predicted"/>
<evidence type="ECO:0000256" key="1">
    <source>
        <dbReference type="ARBA" id="ARBA00022723"/>
    </source>
</evidence>
<dbReference type="PROSITE" id="PS51065">
    <property type="entry name" value="NHR"/>
    <property type="match status" value="2"/>
</dbReference>
<dbReference type="Proteomes" id="UP001142055">
    <property type="component" value="Chromosome 1"/>
</dbReference>
<dbReference type="EMBL" id="JAPWDV010000001">
    <property type="protein sequence ID" value="KAJ6222494.1"/>
    <property type="molecule type" value="Genomic_DNA"/>
</dbReference>
<dbReference type="AlphaFoldDB" id="A0A9Q0MBB7"/>
<dbReference type="PROSITE" id="PS50089">
    <property type="entry name" value="ZF_RING_2"/>
    <property type="match status" value="1"/>
</dbReference>
<dbReference type="Pfam" id="PF07177">
    <property type="entry name" value="Neuralized"/>
    <property type="match status" value="2"/>
</dbReference>
<dbReference type="InterPro" id="IPR006573">
    <property type="entry name" value="NHR_dom"/>
</dbReference>
<keyword evidence="2" id="KW-0677">Repeat</keyword>
<dbReference type="SUPFAM" id="SSF57850">
    <property type="entry name" value="RING/U-box"/>
    <property type="match status" value="1"/>
</dbReference>
<dbReference type="InterPro" id="IPR043136">
    <property type="entry name" value="B30.2/SPRY_sf"/>
</dbReference>
<dbReference type="Pfam" id="PF13920">
    <property type="entry name" value="zf-C3HC4_3"/>
    <property type="match status" value="1"/>
</dbReference>
<evidence type="ECO:0000259" key="7">
    <source>
        <dbReference type="PROSITE" id="PS51065"/>
    </source>
</evidence>
<evidence type="ECO:0000313" key="8">
    <source>
        <dbReference type="EMBL" id="KAJ6222494.1"/>
    </source>
</evidence>
<dbReference type="SMART" id="SM00588">
    <property type="entry name" value="NEUZ"/>
    <property type="match status" value="2"/>
</dbReference>
<dbReference type="FunFam" id="2.60.120.920:FF:000005">
    <property type="entry name" value="Putative E3 ubiquitin-protein ligase NEURL1B"/>
    <property type="match status" value="2"/>
</dbReference>
<dbReference type="InterPro" id="IPR037962">
    <property type="entry name" value="Neuralized"/>
</dbReference>
<accession>A0A9Q0MBB7</accession>
<dbReference type="OMA" id="DAVLYMC"/>